<dbReference type="AlphaFoldDB" id="A0A1H1Q2W5"/>
<name>A0A1H1Q2W5_9ACTN</name>
<proteinExistence type="predicted"/>
<feature type="transmembrane region" description="Helical" evidence="1">
    <location>
        <begin position="92"/>
        <end position="114"/>
    </location>
</feature>
<evidence type="ECO:0000256" key="1">
    <source>
        <dbReference type="SAM" id="Phobius"/>
    </source>
</evidence>
<reference evidence="2 3" key="1">
    <citation type="submission" date="2016-10" db="EMBL/GenBank/DDBJ databases">
        <authorList>
            <person name="de Groot N.N."/>
        </authorList>
    </citation>
    <scope>NUCLEOTIDE SEQUENCE [LARGE SCALE GENOMIC DNA]</scope>
    <source>
        <strain evidence="2 3">DSM 22024</strain>
    </source>
</reference>
<protein>
    <submittedName>
        <fullName evidence="2">Uncharacterized protein</fullName>
    </submittedName>
</protein>
<keyword evidence="3" id="KW-1185">Reference proteome</keyword>
<dbReference type="EMBL" id="LT629732">
    <property type="protein sequence ID" value="SDS17329.1"/>
    <property type="molecule type" value="Genomic_DNA"/>
</dbReference>
<gene>
    <name evidence="2" type="ORF">SAMN04489717_1846</name>
</gene>
<evidence type="ECO:0000313" key="3">
    <source>
        <dbReference type="Proteomes" id="UP000198983"/>
    </source>
</evidence>
<keyword evidence="1" id="KW-0472">Membrane</keyword>
<accession>A0A1H1Q2W5</accession>
<sequence>MERFPDDRTTVPRRFAAYPRLGFAICVVAYDENVCDVGQTGGSAPYRRGMAAFGGHSPGEPSFEVLDDGRVEETTAGGPRHGGGRRLRSRRFVPLVAALLVGLVGGAAATIWWVRQPGGIAHTEPVRLFAQVSSGADEPDDRACVSVLVVLHNLGDHPLTIERVDVRLPRLRTSRQCPPPEQPAGDTAIRPAGYLAYVLRLGLVCPSSGTDAAATSRSTPAPRYTAVARSPFGKRTTVTGGVDTTGLESGAELCGRRPGSLTLWWSGENAARIGAPGRTPALRLTGLVGSGLSAPDVELTSLGTAAGSAFVISAHGLPLRLHSDTDRQVVVDIAVRDCARARRFADADLVLTATTRPAAHISGTLTDGPRSLTVALVRLVDATCGAPAPAR</sequence>
<evidence type="ECO:0000313" key="2">
    <source>
        <dbReference type="EMBL" id="SDS17329.1"/>
    </source>
</evidence>
<keyword evidence="1" id="KW-0812">Transmembrane</keyword>
<dbReference type="Proteomes" id="UP000198983">
    <property type="component" value="Chromosome I"/>
</dbReference>
<keyword evidence="1" id="KW-1133">Transmembrane helix</keyword>
<dbReference type="STRING" id="117157.SAMN04489717_1846"/>
<organism evidence="2 3">
    <name type="scientific">Actinopolymorpha singaporensis</name>
    <dbReference type="NCBI Taxonomy" id="117157"/>
    <lineage>
        <taxon>Bacteria</taxon>
        <taxon>Bacillati</taxon>
        <taxon>Actinomycetota</taxon>
        <taxon>Actinomycetes</taxon>
        <taxon>Propionibacteriales</taxon>
        <taxon>Actinopolymorphaceae</taxon>
        <taxon>Actinopolymorpha</taxon>
    </lineage>
</organism>